<gene>
    <name evidence="4 5" type="primary">mtnC</name>
    <name evidence="5" type="ORF">FED44_32255</name>
</gene>
<dbReference type="EMBL" id="VANP01000019">
    <property type="protein sequence ID" value="TLP52383.1"/>
    <property type="molecule type" value="Genomic_DNA"/>
</dbReference>
<keyword evidence="3 4" id="KW-0486">Methionine biosynthesis</keyword>
<dbReference type="Proteomes" id="UP000309033">
    <property type="component" value="Unassembled WGS sequence"/>
</dbReference>
<proteinExistence type="inferred from homology"/>
<dbReference type="InterPro" id="IPR023214">
    <property type="entry name" value="HAD_sf"/>
</dbReference>
<sequence>MSDAIVVDIEGTTSSGSHVHTQLFPYSHRRVPEWIRRPDPGVAAIVEEVRAVAGRPGASLSEVAAILRGWIDADVKAAPLKTLQGLIWEAGFTSGELTSHLYPDVPHALRDWHAHGRRLYVYSSGSVLAQRLWFRHTPYGDLSQCLSGYFDIRNAGPKREAASYAAITAAIGVPGPRTLFLSDTPDELDAARRAGWRTAQVLRPEEGAAPAPGHVQVTGFHEVAEAAAW</sequence>
<dbReference type="PANTHER" id="PTHR20371">
    <property type="entry name" value="ENOLASE-PHOSPHATASE E1"/>
    <property type="match status" value="1"/>
</dbReference>
<keyword evidence="1 4" id="KW-0028">Amino-acid biosynthesis</keyword>
<dbReference type="Gene3D" id="3.40.50.1000">
    <property type="entry name" value="HAD superfamily/HAD-like"/>
    <property type="match status" value="1"/>
</dbReference>
<reference evidence="5" key="1">
    <citation type="submission" date="2019-05" db="EMBL/GenBank/DDBJ databases">
        <title>Isolation, diversity and antifungal activity of Actinobacteria from wheat.</title>
        <authorList>
            <person name="Yu B."/>
        </authorList>
    </citation>
    <scope>NUCLEOTIDE SEQUENCE [LARGE SCALE GENOMIC DNA]</scope>
    <source>
        <strain evidence="5">NEAU-HEGS1-5</strain>
    </source>
</reference>
<dbReference type="AlphaFoldDB" id="A0A5R8YIJ9"/>
<dbReference type="SUPFAM" id="SSF56784">
    <property type="entry name" value="HAD-like"/>
    <property type="match status" value="1"/>
</dbReference>
<dbReference type="SFLD" id="SFLDG01133">
    <property type="entry name" value="C1.5.4:_Enolase-phosphatase_Li"/>
    <property type="match status" value="1"/>
</dbReference>
<keyword evidence="2 4" id="KW-0378">Hydrolase</keyword>
<keyword evidence="4" id="KW-0479">Metal-binding</keyword>
<dbReference type="PANTHER" id="PTHR20371:SF1">
    <property type="entry name" value="ENOLASE-PHOSPHATASE E1"/>
    <property type="match status" value="1"/>
</dbReference>
<dbReference type="OrthoDB" id="9797416at2"/>
<dbReference type="InterPro" id="IPR036412">
    <property type="entry name" value="HAD-like_sf"/>
</dbReference>
<dbReference type="UniPathway" id="UPA00904">
    <property type="reaction ID" value="UER00876"/>
</dbReference>
<comment type="pathway">
    <text evidence="4">Amino-acid biosynthesis; L-methionine biosynthesis via salvage pathway; L-methionine from S-methyl-5-thio-alpha-D-ribose 1-phosphate: step 3/6.</text>
</comment>
<evidence type="ECO:0000256" key="1">
    <source>
        <dbReference type="ARBA" id="ARBA00022605"/>
    </source>
</evidence>
<dbReference type="InterPro" id="IPR023943">
    <property type="entry name" value="Enolase-ppase_E1"/>
</dbReference>
<dbReference type="Pfam" id="PF00702">
    <property type="entry name" value="Hydrolase"/>
    <property type="match status" value="1"/>
</dbReference>
<dbReference type="GO" id="GO:0043715">
    <property type="term" value="F:2,3-diketo-5-methylthiopentyl-1-phosphate enolase activity"/>
    <property type="evidence" value="ECO:0007669"/>
    <property type="project" value="UniProtKB-UniRule"/>
</dbReference>
<dbReference type="CDD" id="cd01629">
    <property type="entry name" value="HAD_EP"/>
    <property type="match status" value="1"/>
</dbReference>
<evidence type="ECO:0000313" key="6">
    <source>
        <dbReference type="Proteomes" id="UP000309033"/>
    </source>
</evidence>
<comment type="function">
    <text evidence="4">Bifunctional enzyme that catalyzes the enolization of 2,3-diketo-5-methylthiopentyl-1-phosphate (DK-MTP-1-P) into the intermediate 2-hydroxy-3-keto-5-methylthiopentenyl-1-phosphate (HK-MTPenyl-1-P), which is then dephosphorylated to form the acireductone 1,2-dihydroxy-3-keto-5-methylthiopentene (DHK-MTPene).</text>
</comment>
<comment type="subunit">
    <text evidence="4">Monomer.</text>
</comment>
<comment type="caution">
    <text evidence="5">The sequence shown here is derived from an EMBL/GenBank/DDBJ whole genome shotgun (WGS) entry which is preliminary data.</text>
</comment>
<protein>
    <recommendedName>
        <fullName evidence="4">Enolase-phosphatase E1</fullName>
        <ecNumber evidence="4">3.1.3.77</ecNumber>
    </recommendedName>
    <alternativeName>
        <fullName evidence="4">2,3-diketo-5-methylthio-1-phosphopentane phosphatase</fullName>
    </alternativeName>
</protein>
<keyword evidence="6" id="KW-1185">Reference proteome</keyword>
<evidence type="ECO:0000256" key="2">
    <source>
        <dbReference type="ARBA" id="ARBA00022801"/>
    </source>
</evidence>
<dbReference type="GO" id="GO:0043716">
    <property type="term" value="F:2-hydroxy-3-keto-5-methylthiopentenyl-1-phosphate phosphatase activity"/>
    <property type="evidence" value="ECO:0007669"/>
    <property type="project" value="UniProtKB-UniRule"/>
</dbReference>
<dbReference type="GO" id="GO:0019509">
    <property type="term" value="P:L-methionine salvage from methylthioadenosine"/>
    <property type="evidence" value="ECO:0007669"/>
    <property type="project" value="UniProtKB-UniRule"/>
</dbReference>
<evidence type="ECO:0000256" key="3">
    <source>
        <dbReference type="ARBA" id="ARBA00023167"/>
    </source>
</evidence>
<comment type="similarity">
    <text evidence="4">Belongs to the HAD-like hydrolase superfamily. MasA/MtnC family.</text>
</comment>
<dbReference type="EC" id="3.1.3.77" evidence="4"/>
<evidence type="ECO:0000256" key="4">
    <source>
        <dbReference type="HAMAP-Rule" id="MF_01681"/>
    </source>
</evidence>
<dbReference type="SFLD" id="SFLDG01129">
    <property type="entry name" value="C1.5:_HAD__Beta-PGM__Phosphata"/>
    <property type="match status" value="1"/>
</dbReference>
<dbReference type="HAMAP" id="MF_01681">
    <property type="entry name" value="Salvage_MtnC"/>
    <property type="match status" value="1"/>
</dbReference>
<comment type="cofactor">
    <cofactor evidence="4">
        <name>Mg(2+)</name>
        <dbReference type="ChEBI" id="CHEBI:18420"/>
    </cofactor>
    <text evidence="4">Binds 1 Mg(2+) ion per subunit.</text>
</comment>
<name>A0A5R8YIJ9_9ACTN</name>
<comment type="catalytic activity">
    <reaction evidence="4">
        <text>5-methylsulfanyl-2,3-dioxopentyl phosphate + H2O = 1,2-dihydroxy-5-(methylsulfanyl)pent-1-en-3-one + phosphate</text>
        <dbReference type="Rhea" id="RHEA:21700"/>
        <dbReference type="ChEBI" id="CHEBI:15377"/>
        <dbReference type="ChEBI" id="CHEBI:43474"/>
        <dbReference type="ChEBI" id="CHEBI:49252"/>
        <dbReference type="ChEBI" id="CHEBI:58828"/>
        <dbReference type="EC" id="3.1.3.77"/>
    </reaction>
</comment>
<organism evidence="5 6">
    <name type="scientific">Microbispora triticiradicis</name>
    <dbReference type="NCBI Taxonomy" id="2200763"/>
    <lineage>
        <taxon>Bacteria</taxon>
        <taxon>Bacillati</taxon>
        <taxon>Actinomycetota</taxon>
        <taxon>Actinomycetes</taxon>
        <taxon>Streptosporangiales</taxon>
        <taxon>Streptosporangiaceae</taxon>
        <taxon>Microbispora</taxon>
    </lineage>
</organism>
<dbReference type="SFLD" id="SFLDS00003">
    <property type="entry name" value="Haloacid_Dehalogenase"/>
    <property type="match status" value="1"/>
</dbReference>
<comment type="pathway">
    <text evidence="4">Amino-acid biosynthesis; L-methionine biosynthesis via salvage pathway; L-methionine from S-methyl-5-thio-alpha-D-ribose 1-phosphate: step 4/6.</text>
</comment>
<dbReference type="Gene3D" id="1.10.720.60">
    <property type="match status" value="1"/>
</dbReference>
<evidence type="ECO:0000313" key="5">
    <source>
        <dbReference type="EMBL" id="TLP52383.1"/>
    </source>
</evidence>
<keyword evidence="4" id="KW-0460">Magnesium</keyword>
<dbReference type="GO" id="GO:0043874">
    <property type="term" value="F:acireductone synthase activity"/>
    <property type="evidence" value="ECO:0007669"/>
    <property type="project" value="UniProtKB-EC"/>
</dbReference>
<accession>A0A5R8YIJ9</accession>
<dbReference type="NCBIfam" id="TIGR01691">
    <property type="entry name" value="enolase-ppase"/>
    <property type="match status" value="1"/>
</dbReference>
<dbReference type="GO" id="GO:0000287">
    <property type="term" value="F:magnesium ion binding"/>
    <property type="evidence" value="ECO:0007669"/>
    <property type="project" value="UniProtKB-UniRule"/>
</dbReference>